<dbReference type="Gene3D" id="1.20.80.10">
    <property type="match status" value="1"/>
</dbReference>
<dbReference type="InterPro" id="IPR008775">
    <property type="entry name" value="Phytyl_CoA_dOase-like"/>
</dbReference>
<evidence type="ECO:0000259" key="4">
    <source>
        <dbReference type="PROSITE" id="PS51228"/>
    </source>
</evidence>
<evidence type="ECO:0000256" key="1">
    <source>
        <dbReference type="ARBA" id="ARBA00022450"/>
    </source>
</evidence>
<name>A0A552E905_MICAE</name>
<dbReference type="InterPro" id="IPR009081">
    <property type="entry name" value="PP-bd_ACP"/>
</dbReference>
<dbReference type="InterPro" id="IPR036736">
    <property type="entry name" value="ACP-like_sf"/>
</dbReference>
<gene>
    <name evidence="5" type="ORF">EWV80_00990</name>
</gene>
<dbReference type="Proteomes" id="UP000320551">
    <property type="component" value="Unassembled WGS sequence"/>
</dbReference>
<dbReference type="GO" id="GO:0016706">
    <property type="term" value="F:2-oxoglutarate-dependent dioxygenase activity"/>
    <property type="evidence" value="ECO:0007669"/>
    <property type="project" value="UniProtKB-ARBA"/>
</dbReference>
<dbReference type="InterPro" id="IPR035984">
    <property type="entry name" value="Acyl-CoA-binding_sf"/>
</dbReference>
<protein>
    <recommendedName>
        <fullName evidence="7">Carrier domain-containing protein</fullName>
    </recommendedName>
</protein>
<dbReference type="PANTHER" id="PTHR20883">
    <property type="entry name" value="PHYTANOYL-COA DIOXYGENASE DOMAIN CONTAINING 1"/>
    <property type="match status" value="1"/>
</dbReference>
<dbReference type="AlphaFoldDB" id="A0A552E905"/>
<keyword evidence="1" id="KW-0596">Phosphopantetheine</keyword>
<evidence type="ECO:0000313" key="5">
    <source>
        <dbReference type="EMBL" id="TRU30995.1"/>
    </source>
</evidence>
<dbReference type="SMART" id="SM01294">
    <property type="entry name" value="PKS_PP_betabranch"/>
    <property type="match status" value="1"/>
</dbReference>
<dbReference type="GO" id="GO:0000062">
    <property type="term" value="F:fatty-acyl-CoA binding"/>
    <property type="evidence" value="ECO:0007669"/>
    <property type="project" value="InterPro"/>
</dbReference>
<dbReference type="Pfam" id="PF05721">
    <property type="entry name" value="PhyH"/>
    <property type="match status" value="1"/>
</dbReference>
<dbReference type="SUPFAM" id="SSF47336">
    <property type="entry name" value="ACP-like"/>
    <property type="match status" value="1"/>
</dbReference>
<dbReference type="InterPro" id="IPR000582">
    <property type="entry name" value="Acyl-CoA-binding_protein"/>
</dbReference>
<evidence type="ECO:0000313" key="6">
    <source>
        <dbReference type="Proteomes" id="UP000320551"/>
    </source>
</evidence>
<organism evidence="5 6">
    <name type="scientific">Microcystis aeruginosa Ma_QC_B_20070730_S2</name>
    <dbReference type="NCBI Taxonomy" id="2486256"/>
    <lineage>
        <taxon>Bacteria</taxon>
        <taxon>Bacillati</taxon>
        <taxon>Cyanobacteriota</taxon>
        <taxon>Cyanophyceae</taxon>
        <taxon>Oscillatoriophycideae</taxon>
        <taxon>Chroococcales</taxon>
        <taxon>Microcystaceae</taxon>
        <taxon>Microcystis</taxon>
    </lineage>
</organism>
<evidence type="ECO:0000259" key="3">
    <source>
        <dbReference type="PROSITE" id="PS50075"/>
    </source>
</evidence>
<dbReference type="InterPro" id="IPR020806">
    <property type="entry name" value="PKS_PP-bd"/>
</dbReference>
<dbReference type="SUPFAM" id="SSF47027">
    <property type="entry name" value="Acyl-CoA binding protein"/>
    <property type="match status" value="1"/>
</dbReference>
<keyword evidence="2" id="KW-0597">Phosphoprotein</keyword>
<dbReference type="PROSITE" id="PS50075">
    <property type="entry name" value="CARRIER"/>
    <property type="match status" value="1"/>
</dbReference>
<comment type="caution">
    <text evidence="5">The sequence shown here is derived from an EMBL/GenBank/DDBJ whole genome shotgun (WGS) entry which is preliminary data.</text>
</comment>
<dbReference type="PANTHER" id="PTHR20883:SF48">
    <property type="entry name" value="ECTOINE DIOXYGENASE"/>
    <property type="match status" value="1"/>
</dbReference>
<reference evidence="5 6" key="1">
    <citation type="submission" date="2019-01" db="EMBL/GenBank/DDBJ databases">
        <title>Coherence of Microcystis species and biogeography revealed through population genomics.</title>
        <authorList>
            <person name="Perez-Carrascal O.M."/>
            <person name="Terrat Y."/>
            <person name="Giani A."/>
            <person name="Fortin N."/>
            <person name="Tromas N."/>
            <person name="Shapiro B.J."/>
        </authorList>
    </citation>
    <scope>NUCLEOTIDE SEQUENCE [LARGE SCALE GENOMIC DNA]</scope>
    <source>
        <strain evidence="5">Ma_QC_B_20070730_S2</strain>
    </source>
</reference>
<dbReference type="Gene3D" id="2.60.120.620">
    <property type="entry name" value="q2cbj1_9rhob like domain"/>
    <property type="match status" value="1"/>
</dbReference>
<dbReference type="GO" id="GO:0005506">
    <property type="term" value="F:iron ion binding"/>
    <property type="evidence" value="ECO:0007669"/>
    <property type="project" value="UniProtKB-ARBA"/>
</dbReference>
<dbReference type="Pfam" id="PF00887">
    <property type="entry name" value="ACBP"/>
    <property type="match status" value="1"/>
</dbReference>
<dbReference type="GO" id="GO:0031177">
    <property type="term" value="F:phosphopantetheine binding"/>
    <property type="evidence" value="ECO:0007669"/>
    <property type="project" value="InterPro"/>
</dbReference>
<dbReference type="InterPro" id="IPR014352">
    <property type="entry name" value="FERM/acyl-CoA-bd_prot_sf"/>
</dbReference>
<feature type="domain" description="Carrier" evidence="3">
    <location>
        <begin position="403"/>
        <end position="480"/>
    </location>
</feature>
<dbReference type="SMART" id="SM00823">
    <property type="entry name" value="PKS_PP"/>
    <property type="match status" value="1"/>
</dbReference>
<sequence>MLTSEQINHFQQKGWVGPLNIFSPAKIAAVKNCLETYSRLIVEADGQEIISFYNNIYHLETPRDLHLFHEPIANLFTDLALIEFLRQIAGNDILLWYTNVFCKLPGQGEIKWHQAKEYYTSSDIDYEKKTLLYDPDEPAINLTVWVALDDADLDNGCMQFANGSHQKIFPMLPSSIPAEEGVFAGISAHKTVWQREQKYSLSYDFNERDWPLETVPVKAGQALIFTEKVMHRSFPNQSNRRRLAIIGRYVRPSTQVYPYRWQGNFIDENGHNIERHYCFLVSGEDKYGQNIIRPGHDLSKEEYQFENCLNQVRFAQVQIPEDKQQLEIYALEKQAIEGDCQEEEPNPILHPRKYIQWKVWDQYRSMSRHEAMKKYTQLVATFPVKNQIKITSDEENIAKSSNNTVGEIEAWLISYLSEGLDLDTEEIDVESSFQSYGLSSAEGVGMIGDLSDWLGTKLNPALIYEYSNISALAAKLAQKNRINSEEGQ</sequence>
<dbReference type="Pfam" id="PF00550">
    <property type="entry name" value="PP-binding"/>
    <property type="match status" value="1"/>
</dbReference>
<dbReference type="Gene3D" id="1.10.1200.10">
    <property type="entry name" value="ACP-like"/>
    <property type="match status" value="1"/>
</dbReference>
<feature type="domain" description="ACB" evidence="4">
    <location>
        <begin position="301"/>
        <end position="390"/>
    </location>
</feature>
<accession>A0A552E905</accession>
<evidence type="ECO:0008006" key="7">
    <source>
        <dbReference type="Google" id="ProtNLM"/>
    </source>
</evidence>
<dbReference type="PROSITE" id="PS51228">
    <property type="entry name" value="ACB_2"/>
    <property type="match status" value="1"/>
</dbReference>
<dbReference type="EMBL" id="SFBK01000017">
    <property type="protein sequence ID" value="TRU30995.1"/>
    <property type="molecule type" value="Genomic_DNA"/>
</dbReference>
<dbReference type="SUPFAM" id="SSF51197">
    <property type="entry name" value="Clavaminate synthase-like"/>
    <property type="match status" value="1"/>
</dbReference>
<evidence type="ECO:0000256" key="2">
    <source>
        <dbReference type="ARBA" id="ARBA00022553"/>
    </source>
</evidence>
<proteinExistence type="predicted"/>